<organism evidence="4 5">
    <name type="scientific">Massilia yuzhufengensis</name>
    <dbReference type="NCBI Taxonomy" id="1164594"/>
    <lineage>
        <taxon>Bacteria</taxon>
        <taxon>Pseudomonadati</taxon>
        <taxon>Pseudomonadota</taxon>
        <taxon>Betaproteobacteria</taxon>
        <taxon>Burkholderiales</taxon>
        <taxon>Oxalobacteraceae</taxon>
        <taxon>Telluria group</taxon>
        <taxon>Massilia</taxon>
    </lineage>
</organism>
<evidence type="ECO:0000256" key="1">
    <source>
        <dbReference type="SAM" id="Coils"/>
    </source>
</evidence>
<proteinExistence type="predicted"/>
<dbReference type="PANTHER" id="PTHR30469:SF15">
    <property type="entry name" value="HLYD FAMILY OF SECRETION PROTEINS"/>
    <property type="match status" value="1"/>
</dbReference>
<dbReference type="OrthoDB" id="9806939at2"/>
<feature type="coiled-coil region" evidence="1">
    <location>
        <begin position="113"/>
        <end position="151"/>
    </location>
</feature>
<keyword evidence="1" id="KW-0175">Coiled coil</keyword>
<protein>
    <submittedName>
        <fullName evidence="4">HlyD family secretion protein</fullName>
    </submittedName>
</protein>
<feature type="domain" description="Multidrug resistance protein MdtA-like barrel-sandwich hybrid" evidence="3">
    <location>
        <begin position="77"/>
        <end position="260"/>
    </location>
</feature>
<sequence>MDQALNPEFIRRRQRIRAAIGILLLAGLLASCWFLNRLLRPSVPEADIVVSTVRRGDVANTINAAGVVIPVHEEVVASPVVSRIARVHAKPGQQVKAGELLLELDDRDIRLALDALHEQLAQQENRILAMRIDLEQKHKQLASSIELLELDLLSARAKQERNQKLRQSGLVSGEDLLASELNVKRGEIQLRQQRELIADSRRSTASSIDGARLQKEILQKQVAQQERMLAQARVTAPFSGMLTSLVQDEGASVAAGQLLARVSELNNYRVEATLSDFHARLLAPGQVVRVEQNGEVMAGRVNTVLPEILNGTVKLLVDLEKPGNPLLRNKMRVDVNIVTAQKNGALVLDTGAAFNGSGRQAAFAVLDGVARKTTLQLGSSDGRLVEVVAGARPGERFIVSDTKAFENLDSIRITN</sequence>
<dbReference type="AlphaFoldDB" id="A0A1I1GX87"/>
<dbReference type="RefSeq" id="WP_091871909.1">
    <property type="nucleotide sequence ID" value="NZ_FOLD01000004.1"/>
</dbReference>
<dbReference type="Gene3D" id="2.40.30.170">
    <property type="match status" value="1"/>
</dbReference>
<feature type="coiled-coil region" evidence="1">
    <location>
        <begin position="208"/>
        <end position="235"/>
    </location>
</feature>
<accession>A0A1I1GX87</accession>
<dbReference type="GO" id="GO:1990281">
    <property type="term" value="C:efflux pump complex"/>
    <property type="evidence" value="ECO:0007669"/>
    <property type="project" value="TreeGrafter"/>
</dbReference>
<name>A0A1I1GX87_9BURK</name>
<keyword evidence="2" id="KW-1133">Transmembrane helix</keyword>
<dbReference type="InterPro" id="IPR058625">
    <property type="entry name" value="MdtA-like_BSH"/>
</dbReference>
<evidence type="ECO:0000259" key="3">
    <source>
        <dbReference type="Pfam" id="PF25917"/>
    </source>
</evidence>
<dbReference type="EMBL" id="FOLD01000004">
    <property type="protein sequence ID" value="SFC13783.1"/>
    <property type="molecule type" value="Genomic_DNA"/>
</dbReference>
<feature type="transmembrane region" description="Helical" evidence="2">
    <location>
        <begin position="16"/>
        <end position="36"/>
    </location>
</feature>
<dbReference type="Gene3D" id="1.10.287.470">
    <property type="entry name" value="Helix hairpin bin"/>
    <property type="match status" value="1"/>
</dbReference>
<gene>
    <name evidence="4" type="ORF">SAMN05216204_10442</name>
</gene>
<dbReference type="STRING" id="1164594.SAMN05216204_10442"/>
<evidence type="ECO:0000313" key="5">
    <source>
        <dbReference type="Proteomes" id="UP000198639"/>
    </source>
</evidence>
<dbReference type="Gene3D" id="2.40.50.100">
    <property type="match status" value="1"/>
</dbReference>
<keyword evidence="2" id="KW-0812">Transmembrane</keyword>
<reference evidence="5" key="1">
    <citation type="submission" date="2016-10" db="EMBL/GenBank/DDBJ databases">
        <authorList>
            <person name="Varghese N."/>
            <person name="Submissions S."/>
        </authorList>
    </citation>
    <scope>NUCLEOTIDE SEQUENCE [LARGE SCALE GENOMIC DNA]</scope>
    <source>
        <strain evidence="5">CGMCC 1.12041</strain>
    </source>
</reference>
<evidence type="ECO:0000256" key="2">
    <source>
        <dbReference type="SAM" id="Phobius"/>
    </source>
</evidence>
<evidence type="ECO:0000313" key="4">
    <source>
        <dbReference type="EMBL" id="SFC13783.1"/>
    </source>
</evidence>
<dbReference type="GO" id="GO:0015562">
    <property type="term" value="F:efflux transmembrane transporter activity"/>
    <property type="evidence" value="ECO:0007669"/>
    <property type="project" value="TreeGrafter"/>
</dbReference>
<keyword evidence="5" id="KW-1185">Reference proteome</keyword>
<dbReference type="Proteomes" id="UP000198639">
    <property type="component" value="Unassembled WGS sequence"/>
</dbReference>
<dbReference type="Gene3D" id="2.40.420.20">
    <property type="match status" value="1"/>
</dbReference>
<keyword evidence="2" id="KW-0472">Membrane</keyword>
<dbReference type="Pfam" id="PF25917">
    <property type="entry name" value="BSH_RND"/>
    <property type="match status" value="1"/>
</dbReference>
<dbReference type="SUPFAM" id="SSF111369">
    <property type="entry name" value="HlyD-like secretion proteins"/>
    <property type="match status" value="1"/>
</dbReference>
<dbReference type="PANTHER" id="PTHR30469">
    <property type="entry name" value="MULTIDRUG RESISTANCE PROTEIN MDTA"/>
    <property type="match status" value="1"/>
</dbReference>